<proteinExistence type="predicted"/>
<evidence type="ECO:0000313" key="2">
    <source>
        <dbReference type="Proteomes" id="UP000238949"/>
    </source>
</evidence>
<keyword evidence="2" id="KW-1185">Reference proteome</keyword>
<dbReference type="AlphaFoldDB" id="A0A2S9VCM9"/>
<dbReference type="OrthoDB" id="9808883at2"/>
<reference evidence="2" key="1">
    <citation type="journal article" date="2020" name="Int. J. Syst. Evol. Microbiol.">
        <title>Alteromonas alba sp. nov., a marine bacterium isolated from the seawater of the West Pacific Ocean.</title>
        <authorList>
            <person name="Sun C."/>
            <person name="Wu Y.-H."/>
            <person name="Xamxidin M."/>
            <person name="Cheng H."/>
            <person name="Xu X.-W."/>
        </authorList>
    </citation>
    <scope>NUCLEOTIDE SEQUENCE [LARGE SCALE GENOMIC DNA]</scope>
    <source>
        <strain evidence="2">190</strain>
    </source>
</reference>
<dbReference type="RefSeq" id="WP_105934165.1">
    <property type="nucleotide sequence ID" value="NZ_PVNP01000074.1"/>
</dbReference>
<accession>A0A2S9VCM9</accession>
<name>A0A2S9VCM9_9ALTE</name>
<gene>
    <name evidence="1" type="ORF">C6Y40_08230</name>
</gene>
<sequence length="102" mass="11276">MLILKPNCEGCDCNLPPDATEAMICSYECTFCLECVNDLLSNVCPNCGGGFMRRPVRPQTARREGVSLAHQPASCERVNTSKTVEEIKAFAAEVKDIPPWQR</sequence>
<comment type="caution">
    <text evidence="1">The sequence shown here is derived from an EMBL/GenBank/DDBJ whole genome shotgun (WGS) entry which is preliminary data.</text>
</comment>
<evidence type="ECO:0000313" key="1">
    <source>
        <dbReference type="EMBL" id="PRO74055.1"/>
    </source>
</evidence>
<dbReference type="InterPro" id="IPR010696">
    <property type="entry name" value="DUF1272"/>
</dbReference>
<dbReference type="EMBL" id="PVNP01000074">
    <property type="protein sequence ID" value="PRO74055.1"/>
    <property type="molecule type" value="Genomic_DNA"/>
</dbReference>
<organism evidence="1 2">
    <name type="scientific">Alteromonas alba</name>
    <dbReference type="NCBI Taxonomy" id="2079529"/>
    <lineage>
        <taxon>Bacteria</taxon>
        <taxon>Pseudomonadati</taxon>
        <taxon>Pseudomonadota</taxon>
        <taxon>Gammaproteobacteria</taxon>
        <taxon>Alteromonadales</taxon>
        <taxon>Alteromonadaceae</taxon>
        <taxon>Alteromonas/Salinimonas group</taxon>
        <taxon>Alteromonas</taxon>
    </lineage>
</organism>
<dbReference type="Proteomes" id="UP000238949">
    <property type="component" value="Unassembled WGS sequence"/>
</dbReference>
<protein>
    <submittedName>
        <fullName evidence="1">DUF1272 domain-containing protein</fullName>
    </submittedName>
</protein>
<dbReference type="Pfam" id="PF06906">
    <property type="entry name" value="DUF1272"/>
    <property type="match status" value="1"/>
</dbReference>